<evidence type="ECO:0000313" key="3">
    <source>
        <dbReference type="Proteomes" id="UP001166571"/>
    </source>
</evidence>
<dbReference type="Gene3D" id="3.40.50.1820">
    <property type="entry name" value="alpha/beta hydrolase"/>
    <property type="match status" value="1"/>
</dbReference>
<dbReference type="Proteomes" id="UP001166571">
    <property type="component" value="Unassembled WGS sequence"/>
</dbReference>
<protein>
    <submittedName>
        <fullName evidence="2">Alpha/beta fold hydrolase</fullName>
    </submittedName>
</protein>
<dbReference type="SUPFAM" id="SSF53474">
    <property type="entry name" value="alpha/beta-Hydrolases"/>
    <property type="match status" value="1"/>
</dbReference>
<dbReference type="EMBL" id="JAILXK010000002">
    <property type="protein sequence ID" value="MBY4638117.1"/>
    <property type="molecule type" value="Genomic_DNA"/>
</dbReference>
<gene>
    <name evidence="2" type="ORF">K5P26_13300</name>
</gene>
<evidence type="ECO:0000313" key="2">
    <source>
        <dbReference type="EMBL" id="MBY4638117.1"/>
    </source>
</evidence>
<proteinExistence type="predicted"/>
<dbReference type="InterPro" id="IPR029058">
    <property type="entry name" value="AB_hydrolase_fold"/>
</dbReference>
<dbReference type="InterPro" id="IPR050266">
    <property type="entry name" value="AB_hydrolase_sf"/>
</dbReference>
<dbReference type="PRINTS" id="PR00111">
    <property type="entry name" value="ABHYDROLASE"/>
</dbReference>
<dbReference type="PANTHER" id="PTHR43798:SF5">
    <property type="entry name" value="MONOACYLGLYCEROL LIPASE ABHD6"/>
    <property type="match status" value="1"/>
</dbReference>
<name>A0ABS7MH64_9SPHN</name>
<dbReference type="GO" id="GO:0016787">
    <property type="term" value="F:hydrolase activity"/>
    <property type="evidence" value="ECO:0007669"/>
    <property type="project" value="UniProtKB-KW"/>
</dbReference>
<organism evidence="2 3">
    <name type="scientific">Sphingopyxis jiangsuensis</name>
    <dbReference type="NCBI Taxonomy" id="2871171"/>
    <lineage>
        <taxon>Bacteria</taxon>
        <taxon>Pseudomonadati</taxon>
        <taxon>Pseudomonadota</taxon>
        <taxon>Alphaproteobacteria</taxon>
        <taxon>Sphingomonadales</taxon>
        <taxon>Sphingomonadaceae</taxon>
        <taxon>Sphingopyxis</taxon>
    </lineage>
</organism>
<keyword evidence="3" id="KW-1185">Reference proteome</keyword>
<dbReference type="RefSeq" id="WP_222137143.1">
    <property type="nucleotide sequence ID" value="NZ_JAILXK010000002.1"/>
</dbReference>
<dbReference type="Pfam" id="PF00561">
    <property type="entry name" value="Abhydrolase_1"/>
    <property type="match status" value="1"/>
</dbReference>
<sequence length="311" mass="34521">MKLLLILIAAPLIALAILYFAFPERLVALMRSLVRRRGRLVQKSVTVDGRSWPYLEGGDPSKPALVMVHGFGGDKDNWTFYAAGLTRDYRLIAPDLPGFGENDRDPALPYDIESQAARLKGFLDALGLDRPHLGGNSMGGWIALRFALDYPGRLRTLTLLNNAGVTGANESELQKLSADRDFNPLVIANLEDADRLVAFVVHKPVYVPSRLKPVVYGDALKYRDLLDRIFWVIADEMEAKPLDDRLGEVKVPTLIIWGRHDKLIDVSCVATLENGIANSRSHVFDHVAHVPMIEAPKATAEVQRAFLAEHP</sequence>
<accession>A0ABS7MH64</accession>
<comment type="caution">
    <text evidence="2">The sequence shown here is derived from an EMBL/GenBank/DDBJ whole genome shotgun (WGS) entry which is preliminary data.</text>
</comment>
<evidence type="ECO:0000259" key="1">
    <source>
        <dbReference type="Pfam" id="PF00561"/>
    </source>
</evidence>
<feature type="domain" description="AB hydrolase-1" evidence="1">
    <location>
        <begin position="63"/>
        <end position="296"/>
    </location>
</feature>
<reference evidence="2" key="1">
    <citation type="submission" date="2021-08" db="EMBL/GenBank/DDBJ databases">
        <title>Sphingopyxis panaciterrulae sp. nov., isolated from the surface water of the Yellow Sea.</title>
        <authorList>
            <person name="Gao Z."/>
            <person name="Zhang D."/>
            <person name="Zhang A."/>
        </authorList>
    </citation>
    <scope>NUCLEOTIDE SEQUENCE</scope>
    <source>
        <strain evidence="2">XHP0097</strain>
    </source>
</reference>
<dbReference type="InterPro" id="IPR000073">
    <property type="entry name" value="AB_hydrolase_1"/>
</dbReference>
<dbReference type="PANTHER" id="PTHR43798">
    <property type="entry name" value="MONOACYLGLYCEROL LIPASE"/>
    <property type="match status" value="1"/>
</dbReference>
<keyword evidence="2" id="KW-0378">Hydrolase</keyword>